<organism evidence="1">
    <name type="scientific">Anopheles marajoara</name>
    <dbReference type="NCBI Taxonomy" id="58244"/>
    <lineage>
        <taxon>Eukaryota</taxon>
        <taxon>Metazoa</taxon>
        <taxon>Ecdysozoa</taxon>
        <taxon>Arthropoda</taxon>
        <taxon>Hexapoda</taxon>
        <taxon>Insecta</taxon>
        <taxon>Pterygota</taxon>
        <taxon>Neoptera</taxon>
        <taxon>Endopterygota</taxon>
        <taxon>Diptera</taxon>
        <taxon>Nematocera</taxon>
        <taxon>Culicoidea</taxon>
        <taxon>Culicidae</taxon>
        <taxon>Anophelinae</taxon>
        <taxon>Anopheles</taxon>
    </lineage>
</organism>
<dbReference type="AlphaFoldDB" id="A0A2M4CCU9"/>
<accession>A0A2M4CCU9</accession>
<name>A0A2M4CCU9_9DIPT</name>
<dbReference type="EMBL" id="GGFJ01013993">
    <property type="protein sequence ID" value="MBW63134.1"/>
    <property type="molecule type" value="Transcribed_RNA"/>
</dbReference>
<reference evidence="1" key="1">
    <citation type="submission" date="2018-01" db="EMBL/GenBank/DDBJ databases">
        <title>An insight into the sialome of Amazonian anophelines.</title>
        <authorList>
            <person name="Ribeiro J.M."/>
            <person name="Scarpassa V."/>
            <person name="Calvo E."/>
        </authorList>
    </citation>
    <scope>NUCLEOTIDE SEQUENCE</scope>
    <source>
        <tissue evidence="1">Salivary glands</tissue>
    </source>
</reference>
<protein>
    <submittedName>
        <fullName evidence="1">Putative secreted protein</fullName>
    </submittedName>
</protein>
<proteinExistence type="predicted"/>
<sequence length="75" mass="8537">MYHTSALTRQRRWGVFAVIFAFTDTNPATEGGWPMVQVESRRLTDGQPCKGYGTGHFTPHFSPTFAWQDMLTNAR</sequence>
<evidence type="ECO:0000313" key="1">
    <source>
        <dbReference type="EMBL" id="MBW63134.1"/>
    </source>
</evidence>